<keyword evidence="3" id="KW-0133">Cell shape</keyword>
<keyword evidence="4" id="KW-0573">Peptidoglycan synthesis</keyword>
<accession>A0A6J6SZQ4</accession>
<keyword evidence="2" id="KW-0808">Transferase</keyword>
<reference evidence="9" key="1">
    <citation type="submission" date="2020-05" db="EMBL/GenBank/DDBJ databases">
        <authorList>
            <person name="Chiriac C."/>
            <person name="Salcher M."/>
            <person name="Ghai R."/>
            <person name="Kavagutti S V."/>
        </authorList>
    </citation>
    <scope>NUCLEOTIDE SEQUENCE</scope>
</reference>
<dbReference type="GO" id="GO:0005576">
    <property type="term" value="C:extracellular region"/>
    <property type="evidence" value="ECO:0007669"/>
    <property type="project" value="TreeGrafter"/>
</dbReference>
<feature type="domain" description="L,D-TPase catalytic" evidence="8">
    <location>
        <begin position="223"/>
        <end position="344"/>
    </location>
</feature>
<dbReference type="EMBL" id="CAEZYU010000037">
    <property type="protein sequence ID" value="CAB4740183.1"/>
    <property type="molecule type" value="Genomic_DNA"/>
</dbReference>
<dbReference type="Gene3D" id="2.40.440.10">
    <property type="entry name" value="L,D-transpeptidase catalytic domain-like"/>
    <property type="match status" value="1"/>
</dbReference>
<evidence type="ECO:0000313" key="9">
    <source>
        <dbReference type="EMBL" id="CAB4740183.1"/>
    </source>
</evidence>
<evidence type="ECO:0000259" key="8">
    <source>
        <dbReference type="PROSITE" id="PS52029"/>
    </source>
</evidence>
<feature type="transmembrane region" description="Helical" evidence="7">
    <location>
        <begin position="51"/>
        <end position="73"/>
    </location>
</feature>
<dbReference type="GO" id="GO:0071972">
    <property type="term" value="F:peptidoglycan L,D-transpeptidase activity"/>
    <property type="evidence" value="ECO:0007669"/>
    <property type="project" value="TreeGrafter"/>
</dbReference>
<dbReference type="GO" id="GO:0008360">
    <property type="term" value="P:regulation of cell shape"/>
    <property type="evidence" value="ECO:0007669"/>
    <property type="project" value="UniProtKB-KW"/>
</dbReference>
<protein>
    <submittedName>
        <fullName evidence="9">Unannotated protein</fullName>
    </submittedName>
</protein>
<name>A0A6J6SZQ4_9ZZZZ</name>
<evidence type="ECO:0000256" key="2">
    <source>
        <dbReference type="ARBA" id="ARBA00022679"/>
    </source>
</evidence>
<dbReference type="Pfam" id="PF03734">
    <property type="entry name" value="YkuD"/>
    <property type="match status" value="1"/>
</dbReference>
<evidence type="ECO:0000256" key="6">
    <source>
        <dbReference type="SAM" id="MobiDB-lite"/>
    </source>
</evidence>
<dbReference type="AlphaFoldDB" id="A0A6J6SZQ4"/>
<evidence type="ECO:0000256" key="3">
    <source>
        <dbReference type="ARBA" id="ARBA00022960"/>
    </source>
</evidence>
<dbReference type="SUPFAM" id="SSF141523">
    <property type="entry name" value="L,D-transpeptidase catalytic domain-like"/>
    <property type="match status" value="1"/>
</dbReference>
<dbReference type="InterPro" id="IPR050979">
    <property type="entry name" value="LD-transpeptidase"/>
</dbReference>
<dbReference type="PROSITE" id="PS52029">
    <property type="entry name" value="LD_TPASE"/>
    <property type="match status" value="1"/>
</dbReference>
<gene>
    <name evidence="9" type="ORF">UFOPK2766_00980</name>
</gene>
<dbReference type="UniPathway" id="UPA00219"/>
<dbReference type="InterPro" id="IPR038063">
    <property type="entry name" value="Transpep_catalytic_dom"/>
</dbReference>
<feature type="region of interest" description="Disordered" evidence="6">
    <location>
        <begin position="1"/>
        <end position="42"/>
    </location>
</feature>
<evidence type="ECO:0000256" key="4">
    <source>
        <dbReference type="ARBA" id="ARBA00022984"/>
    </source>
</evidence>
<feature type="region of interest" description="Disordered" evidence="6">
    <location>
        <begin position="79"/>
        <end position="100"/>
    </location>
</feature>
<evidence type="ECO:0000256" key="1">
    <source>
        <dbReference type="ARBA" id="ARBA00004752"/>
    </source>
</evidence>
<evidence type="ECO:0000256" key="5">
    <source>
        <dbReference type="ARBA" id="ARBA00023316"/>
    </source>
</evidence>
<organism evidence="9">
    <name type="scientific">freshwater metagenome</name>
    <dbReference type="NCBI Taxonomy" id="449393"/>
    <lineage>
        <taxon>unclassified sequences</taxon>
        <taxon>metagenomes</taxon>
        <taxon>ecological metagenomes</taxon>
    </lineage>
</organism>
<comment type="pathway">
    <text evidence="1">Cell wall biogenesis; peptidoglycan biosynthesis.</text>
</comment>
<feature type="compositionally biased region" description="Basic and acidic residues" evidence="6">
    <location>
        <begin position="1"/>
        <end position="10"/>
    </location>
</feature>
<dbReference type="GO" id="GO:0016740">
    <property type="term" value="F:transferase activity"/>
    <property type="evidence" value="ECO:0007669"/>
    <property type="project" value="UniProtKB-KW"/>
</dbReference>
<dbReference type="GO" id="GO:0018104">
    <property type="term" value="P:peptidoglycan-protein cross-linking"/>
    <property type="evidence" value="ECO:0007669"/>
    <property type="project" value="TreeGrafter"/>
</dbReference>
<proteinExistence type="predicted"/>
<keyword evidence="7" id="KW-0812">Transmembrane</keyword>
<dbReference type="CDD" id="cd16913">
    <property type="entry name" value="YkuD_like"/>
    <property type="match status" value="1"/>
</dbReference>
<dbReference type="InterPro" id="IPR005490">
    <property type="entry name" value="LD_TPept_cat_dom"/>
</dbReference>
<sequence length="345" mass="37038">MGRPDRKEGGVEEGSEMQDSVSESAEPLEPVTPSGQATPEKPPPYIRVTNFRLALVAIVGAVLIAGLLAVLIARPEALYPSSSKDSNGRPTTTLKELPSDTSRIATTKSSVKVLQVLANKPPRWDSAKPVLLYNSTVTIPPSSQDGLDPREPLPTTEAPITGRRATAEGWEFDNPGPYSPPQPFTMSVTERRGDWLKVLLPLRPNHTEGYVSIRDVDLSTTRKRIEVDLSENILRAFDGDKIVAQTTVVAGAANTQTPTGLFYVTDIVPQKNPAGAYGPFALATNGYSEMMDVFATGAPVLALHGTNAPEKLGTDVSNGCIRLPNEIVTQLAESFPQGTPVYIQP</sequence>
<feature type="compositionally biased region" description="Polar residues" evidence="6">
    <location>
        <begin position="80"/>
        <end position="100"/>
    </location>
</feature>
<dbReference type="GO" id="GO:0071555">
    <property type="term" value="P:cell wall organization"/>
    <property type="evidence" value="ECO:0007669"/>
    <property type="project" value="UniProtKB-KW"/>
</dbReference>
<dbReference type="PANTHER" id="PTHR30582">
    <property type="entry name" value="L,D-TRANSPEPTIDASE"/>
    <property type="match status" value="1"/>
</dbReference>
<keyword evidence="5" id="KW-0961">Cell wall biogenesis/degradation</keyword>
<keyword evidence="7" id="KW-0472">Membrane</keyword>
<keyword evidence="7" id="KW-1133">Transmembrane helix</keyword>
<evidence type="ECO:0000256" key="7">
    <source>
        <dbReference type="SAM" id="Phobius"/>
    </source>
</evidence>